<feature type="compositionally biased region" description="Polar residues" evidence="1">
    <location>
        <begin position="332"/>
        <end position="345"/>
    </location>
</feature>
<dbReference type="PROSITE" id="PS01159">
    <property type="entry name" value="WW_DOMAIN_1"/>
    <property type="match status" value="1"/>
</dbReference>
<dbReference type="InterPro" id="IPR000061">
    <property type="entry name" value="Surp"/>
</dbReference>
<dbReference type="InParanoid" id="C1FIR2"/>
<feature type="compositionally biased region" description="Low complexity" evidence="1">
    <location>
        <begin position="121"/>
        <end position="133"/>
    </location>
</feature>
<dbReference type="SMART" id="SM00648">
    <property type="entry name" value="SWAP"/>
    <property type="match status" value="1"/>
</dbReference>
<dbReference type="OMA" id="HAEVWEN"/>
<evidence type="ECO:0000313" key="4">
    <source>
        <dbReference type="EMBL" id="ACO70220.1"/>
    </source>
</evidence>
<dbReference type="PROSITE" id="PS50020">
    <property type="entry name" value="WW_DOMAIN_2"/>
    <property type="match status" value="1"/>
</dbReference>
<protein>
    <recommendedName>
        <fullName evidence="6">WW domain-containing protein</fullName>
    </recommendedName>
</protein>
<dbReference type="InterPro" id="IPR036020">
    <property type="entry name" value="WW_dom_sf"/>
</dbReference>
<feature type="compositionally biased region" description="Basic and acidic residues" evidence="1">
    <location>
        <begin position="39"/>
        <end position="52"/>
    </location>
</feature>
<dbReference type="InterPro" id="IPR001202">
    <property type="entry name" value="WW_dom"/>
</dbReference>
<feature type="region of interest" description="Disordered" evidence="1">
    <location>
        <begin position="37"/>
        <end position="69"/>
    </location>
</feature>
<dbReference type="eggNOG" id="ENOG502SC3V">
    <property type="taxonomic scope" value="Eukaryota"/>
</dbReference>
<feature type="region of interest" description="Disordered" evidence="1">
    <location>
        <begin position="281"/>
        <end position="345"/>
    </location>
</feature>
<dbReference type="PANTHER" id="PTHR12323">
    <property type="entry name" value="SR-RELATED CTD ASSOCIATED FACTOR 6"/>
    <property type="match status" value="1"/>
</dbReference>
<feature type="domain" description="SURP motif" evidence="3">
    <location>
        <begin position="194"/>
        <end position="236"/>
    </location>
</feature>
<accession>C1FIR2</accession>
<sequence length="345" mass="36310">MKYAAGDLYHALRGKVVETTKQGEGWRQAEQFEAAQRAKMGEGNERRDRDANGKILSGAQQRNLKNSEGTVDWASKFSADERYSLVDFGVAKRHKRDEGVDIDKIAAAAKAFAAQKTAASADAGGSSSGVGAHEAGGGAPDSGSKRKRDGAPAADDDAAAKKTPLAPHAGFEPSTSGPPPPFALPPPETTLAKRIETVAGFVRKNGQKFEEVTRAKQRGNSEFAFLDPGGEGNEYYAWLRHAARAGIDPKKPPGVGENAAFDPVALAAAAKKIAEAAAAAAEQQTKGGGDAQEGAQQEGAHHEGAQQEGAKGRVGPWQAVKDSSGRTYYWNRDTQATTWTPPDGF</sequence>
<dbReference type="CDD" id="cd00201">
    <property type="entry name" value="WW"/>
    <property type="match status" value="1"/>
</dbReference>
<evidence type="ECO:0000313" key="5">
    <source>
        <dbReference type="Proteomes" id="UP000002009"/>
    </source>
</evidence>
<feature type="compositionally biased region" description="Pro residues" evidence="1">
    <location>
        <begin position="176"/>
        <end position="188"/>
    </location>
</feature>
<dbReference type="EMBL" id="CP001577">
    <property type="protein sequence ID" value="ACO70220.1"/>
    <property type="molecule type" value="Genomic_DNA"/>
</dbReference>
<feature type="compositionally biased region" description="Polar residues" evidence="1">
    <location>
        <begin position="58"/>
        <end position="69"/>
    </location>
</feature>
<dbReference type="SMART" id="SM00456">
    <property type="entry name" value="WW"/>
    <property type="match status" value="1"/>
</dbReference>
<dbReference type="GO" id="GO:0006874">
    <property type="term" value="P:intracellular calcium ion homeostasis"/>
    <property type="evidence" value="ECO:0007669"/>
    <property type="project" value="TreeGrafter"/>
</dbReference>
<dbReference type="SUPFAM" id="SSF109905">
    <property type="entry name" value="Surp module (SWAP domain)"/>
    <property type="match status" value="1"/>
</dbReference>
<dbReference type="Proteomes" id="UP000002009">
    <property type="component" value="Chromosome 12"/>
</dbReference>
<feature type="domain" description="WW" evidence="2">
    <location>
        <begin position="316"/>
        <end position="344"/>
    </location>
</feature>
<dbReference type="InterPro" id="IPR035967">
    <property type="entry name" value="SWAP/Surp_sf"/>
</dbReference>
<dbReference type="GO" id="GO:0006396">
    <property type="term" value="P:RNA processing"/>
    <property type="evidence" value="ECO:0007669"/>
    <property type="project" value="InterPro"/>
</dbReference>
<dbReference type="KEGG" id="mis:MICPUN_63253"/>
<dbReference type="SUPFAM" id="SSF51045">
    <property type="entry name" value="WW domain"/>
    <property type="match status" value="1"/>
</dbReference>
<dbReference type="Pfam" id="PF01805">
    <property type="entry name" value="Surp"/>
    <property type="match status" value="1"/>
</dbReference>
<dbReference type="Gene3D" id="1.10.10.790">
    <property type="entry name" value="Surp module"/>
    <property type="match status" value="1"/>
</dbReference>
<name>C1FIR2_MICCC</name>
<reference evidence="4 5" key="1">
    <citation type="journal article" date="2009" name="Science">
        <title>Green evolution and dynamic adaptations revealed by genomes of the marine picoeukaryotes Micromonas.</title>
        <authorList>
            <person name="Worden A.Z."/>
            <person name="Lee J.H."/>
            <person name="Mock T."/>
            <person name="Rouze P."/>
            <person name="Simmons M.P."/>
            <person name="Aerts A.L."/>
            <person name="Allen A.E."/>
            <person name="Cuvelier M.L."/>
            <person name="Derelle E."/>
            <person name="Everett M.V."/>
            <person name="Foulon E."/>
            <person name="Grimwood J."/>
            <person name="Gundlach H."/>
            <person name="Henrissat B."/>
            <person name="Napoli C."/>
            <person name="McDonald S.M."/>
            <person name="Parker M.S."/>
            <person name="Rombauts S."/>
            <person name="Salamov A."/>
            <person name="Von Dassow P."/>
            <person name="Badger J.H."/>
            <person name="Coutinho P.M."/>
            <person name="Demir E."/>
            <person name="Dubchak I."/>
            <person name="Gentemann C."/>
            <person name="Eikrem W."/>
            <person name="Gready J.E."/>
            <person name="John U."/>
            <person name="Lanier W."/>
            <person name="Lindquist E.A."/>
            <person name="Lucas S."/>
            <person name="Mayer K.F."/>
            <person name="Moreau H."/>
            <person name="Not F."/>
            <person name="Otillar R."/>
            <person name="Panaud O."/>
            <person name="Pangilinan J."/>
            <person name="Paulsen I."/>
            <person name="Piegu B."/>
            <person name="Poliakov A."/>
            <person name="Robbens S."/>
            <person name="Schmutz J."/>
            <person name="Toulza E."/>
            <person name="Wyss T."/>
            <person name="Zelensky A."/>
            <person name="Zhou K."/>
            <person name="Armbrust E.V."/>
            <person name="Bhattacharya D."/>
            <person name="Goodenough U.W."/>
            <person name="Van de Peer Y."/>
            <person name="Grigoriev I.V."/>
        </authorList>
    </citation>
    <scope>NUCLEOTIDE SEQUENCE [LARGE SCALE GENOMIC DNA]</scope>
    <source>
        <strain evidence="5">RCC299 / NOUM17</strain>
    </source>
</reference>
<dbReference type="AlphaFoldDB" id="C1FIR2"/>
<dbReference type="Pfam" id="PF00397">
    <property type="entry name" value="WW"/>
    <property type="match status" value="1"/>
</dbReference>
<dbReference type="Gene3D" id="2.20.70.10">
    <property type="match status" value="1"/>
</dbReference>
<evidence type="ECO:0000256" key="1">
    <source>
        <dbReference type="SAM" id="MobiDB-lite"/>
    </source>
</evidence>
<dbReference type="GO" id="GO:0048471">
    <property type="term" value="C:perinuclear region of cytoplasm"/>
    <property type="evidence" value="ECO:0007669"/>
    <property type="project" value="TreeGrafter"/>
</dbReference>
<dbReference type="RefSeq" id="XP_002508962.1">
    <property type="nucleotide sequence ID" value="XM_002508916.1"/>
</dbReference>
<dbReference type="PANTHER" id="PTHR12323:SF0">
    <property type="entry name" value="CALCIUM HOMEOSTASIS ENDOPLASMIC RETICULUM PROTEIN"/>
    <property type="match status" value="1"/>
</dbReference>
<gene>
    <name evidence="4" type="ORF">MICPUN_63253</name>
</gene>
<evidence type="ECO:0008006" key="6">
    <source>
        <dbReference type="Google" id="ProtNLM"/>
    </source>
</evidence>
<dbReference type="STRING" id="296587.C1FIR2"/>
<dbReference type="GeneID" id="8247848"/>
<keyword evidence="5" id="KW-1185">Reference proteome</keyword>
<dbReference type="GO" id="GO:0003723">
    <property type="term" value="F:RNA binding"/>
    <property type="evidence" value="ECO:0007669"/>
    <property type="project" value="InterPro"/>
</dbReference>
<proteinExistence type="predicted"/>
<evidence type="ECO:0000259" key="3">
    <source>
        <dbReference type="PROSITE" id="PS50128"/>
    </source>
</evidence>
<organism evidence="4 5">
    <name type="scientific">Micromonas commoda (strain RCC299 / NOUM17 / CCMP2709)</name>
    <name type="common">Picoplanktonic green alga</name>
    <dbReference type="NCBI Taxonomy" id="296587"/>
    <lineage>
        <taxon>Eukaryota</taxon>
        <taxon>Viridiplantae</taxon>
        <taxon>Chlorophyta</taxon>
        <taxon>Mamiellophyceae</taxon>
        <taxon>Mamiellales</taxon>
        <taxon>Mamiellaceae</taxon>
        <taxon>Micromonas</taxon>
    </lineage>
</organism>
<dbReference type="OrthoDB" id="4822at2759"/>
<dbReference type="PROSITE" id="PS50128">
    <property type="entry name" value="SURP"/>
    <property type="match status" value="1"/>
</dbReference>
<evidence type="ECO:0000259" key="2">
    <source>
        <dbReference type="PROSITE" id="PS50020"/>
    </source>
</evidence>
<feature type="region of interest" description="Disordered" evidence="1">
    <location>
        <begin position="121"/>
        <end position="188"/>
    </location>
</feature>